<proteinExistence type="predicted"/>
<dbReference type="EMBL" id="CABVPP010000105">
    <property type="protein sequence ID" value="VWC35428.1"/>
    <property type="molecule type" value="Genomic_DNA"/>
</dbReference>
<dbReference type="PANTHER" id="PTHR48207">
    <property type="entry name" value="SUCCINATE--HYDROXYMETHYLGLUTARATE COA-TRANSFERASE"/>
    <property type="match status" value="1"/>
</dbReference>
<protein>
    <submittedName>
        <fullName evidence="2">L-carnitine dehydratase/bile acid-inducible protein F</fullName>
    </submittedName>
</protein>
<evidence type="ECO:0000313" key="2">
    <source>
        <dbReference type="EMBL" id="VWC35428.1"/>
    </source>
</evidence>
<dbReference type="GO" id="GO:0008410">
    <property type="term" value="F:CoA-transferase activity"/>
    <property type="evidence" value="ECO:0007669"/>
    <property type="project" value="TreeGrafter"/>
</dbReference>
<evidence type="ECO:0000256" key="1">
    <source>
        <dbReference type="ARBA" id="ARBA00022679"/>
    </source>
</evidence>
<dbReference type="InterPro" id="IPR050483">
    <property type="entry name" value="CoA-transferase_III_domain"/>
</dbReference>
<dbReference type="InterPro" id="IPR044855">
    <property type="entry name" value="CoA-Trfase_III_dom3_sf"/>
</dbReference>
<dbReference type="SUPFAM" id="SSF89796">
    <property type="entry name" value="CoA-transferase family III (CaiB/BaiF)"/>
    <property type="match status" value="1"/>
</dbReference>
<name>A0A6P2RUZ4_9BURK</name>
<dbReference type="Pfam" id="PF02515">
    <property type="entry name" value="CoA_transf_3"/>
    <property type="match status" value="1"/>
</dbReference>
<dbReference type="Gene3D" id="3.40.50.10540">
    <property type="entry name" value="Crotonobetainyl-coa:carnitine coa-transferase, domain 1"/>
    <property type="match status" value="1"/>
</dbReference>
<dbReference type="Proteomes" id="UP000494162">
    <property type="component" value="Unassembled WGS sequence"/>
</dbReference>
<dbReference type="InterPro" id="IPR023606">
    <property type="entry name" value="CoA-Trfase_III_dom_1_sf"/>
</dbReference>
<dbReference type="InterPro" id="IPR003673">
    <property type="entry name" value="CoA-Trfase_fam_III"/>
</dbReference>
<dbReference type="GeneID" id="93173737"/>
<dbReference type="PANTHER" id="PTHR48207:SF3">
    <property type="entry name" value="SUCCINATE--HYDROXYMETHYLGLUTARATE COA-TRANSFERASE"/>
    <property type="match status" value="1"/>
</dbReference>
<sequence length="406" mass="43737">MGALSHIRVLDLTRVLAGPWCAQTLADFGADVIKVERPGAGDDTRHWGPPYLKDAHGADTAEAAYYLAANRNKRSVTVDIATPEGQQIVRELAAQSDVVLENYKVGQLKKYGLDYESLRAVKPDLVYCSVTGFGQTGPYAHRAGYDFIVQGIGGFMSITGERDGEPGGGPQKAGVAIADLATGLYSTIAVLAALAHRDRTGEGQYIDMALLDVQVALLANMNTNFLASGKPPVRWGNAHPNIVPYQTFQTRDGWIIVAVGNDGQFRKFVEAGGRAELADDERFATNPARVRHRDTLVPILAEMVKTRSKTAWIDALEAAGVPCGPINDLDEVFDNEQVIARGMQVALPHPCGADVKLVRNPIRMSATPPDARTAPPLLGAQTDEVLRDMLGYDEARIAALKAKQAI</sequence>
<reference evidence="2 3" key="1">
    <citation type="submission" date="2019-09" db="EMBL/GenBank/DDBJ databases">
        <authorList>
            <person name="Depoorter E."/>
        </authorList>
    </citation>
    <scope>NUCLEOTIDE SEQUENCE [LARGE SCALE GENOMIC DNA]</scope>
    <source>
        <strain evidence="2">LMG 26883</strain>
    </source>
</reference>
<dbReference type="AlphaFoldDB" id="A0A6P2RUZ4"/>
<organism evidence="2 3">
    <name type="scientific">Burkholderia pseudomultivorans</name>
    <dbReference type="NCBI Taxonomy" id="1207504"/>
    <lineage>
        <taxon>Bacteria</taxon>
        <taxon>Pseudomonadati</taxon>
        <taxon>Pseudomonadota</taxon>
        <taxon>Betaproteobacteria</taxon>
        <taxon>Burkholderiales</taxon>
        <taxon>Burkholderiaceae</taxon>
        <taxon>Burkholderia</taxon>
        <taxon>Burkholderia cepacia complex</taxon>
    </lineage>
</organism>
<accession>A0A6P2RUZ4</accession>
<evidence type="ECO:0000313" key="3">
    <source>
        <dbReference type="Proteomes" id="UP000494162"/>
    </source>
</evidence>
<keyword evidence="1" id="KW-0808">Transferase</keyword>
<dbReference type="RefSeq" id="WP_174904527.1">
    <property type="nucleotide sequence ID" value="NZ_CABVPP010000105.1"/>
</dbReference>
<gene>
    <name evidence="2" type="ORF">BPS26883_06660</name>
</gene>
<dbReference type="Gene3D" id="3.30.1540.10">
    <property type="entry name" value="formyl-coa transferase, domain 3"/>
    <property type="match status" value="1"/>
</dbReference>